<name>A0A0E9VVA0_ANGAN</name>
<dbReference type="AlphaFoldDB" id="A0A0E9VVA0"/>
<reference evidence="1" key="2">
    <citation type="journal article" date="2015" name="Fish Shellfish Immunol.">
        <title>Early steps in the European eel (Anguilla anguilla)-Vibrio vulnificus interaction in the gills: Role of the RtxA13 toxin.</title>
        <authorList>
            <person name="Callol A."/>
            <person name="Pajuelo D."/>
            <person name="Ebbesson L."/>
            <person name="Teles M."/>
            <person name="MacKenzie S."/>
            <person name="Amaro C."/>
        </authorList>
    </citation>
    <scope>NUCLEOTIDE SEQUENCE</scope>
</reference>
<sequence>MEKLLEGQKSKASTKPFLKVSLLYCCLEVSRVLANKSAA</sequence>
<dbReference type="EMBL" id="GBXM01027384">
    <property type="protein sequence ID" value="JAH81193.1"/>
    <property type="molecule type" value="Transcribed_RNA"/>
</dbReference>
<proteinExistence type="predicted"/>
<protein>
    <submittedName>
        <fullName evidence="1">Uncharacterized protein</fullName>
    </submittedName>
</protein>
<accession>A0A0E9VVA0</accession>
<evidence type="ECO:0000313" key="1">
    <source>
        <dbReference type="EMBL" id="JAH81193.1"/>
    </source>
</evidence>
<organism evidence="1">
    <name type="scientific">Anguilla anguilla</name>
    <name type="common">European freshwater eel</name>
    <name type="synonym">Muraena anguilla</name>
    <dbReference type="NCBI Taxonomy" id="7936"/>
    <lineage>
        <taxon>Eukaryota</taxon>
        <taxon>Metazoa</taxon>
        <taxon>Chordata</taxon>
        <taxon>Craniata</taxon>
        <taxon>Vertebrata</taxon>
        <taxon>Euteleostomi</taxon>
        <taxon>Actinopterygii</taxon>
        <taxon>Neopterygii</taxon>
        <taxon>Teleostei</taxon>
        <taxon>Anguilliformes</taxon>
        <taxon>Anguillidae</taxon>
        <taxon>Anguilla</taxon>
    </lineage>
</organism>
<reference evidence="1" key="1">
    <citation type="submission" date="2014-11" db="EMBL/GenBank/DDBJ databases">
        <authorList>
            <person name="Amaro Gonzalez C."/>
        </authorList>
    </citation>
    <scope>NUCLEOTIDE SEQUENCE</scope>
</reference>